<dbReference type="STRING" id="38300.SPRI_1612"/>
<evidence type="ECO:0000313" key="2">
    <source>
        <dbReference type="Proteomes" id="UP000060513"/>
    </source>
</evidence>
<evidence type="ECO:0000313" key="1">
    <source>
        <dbReference type="EMBL" id="ALC19918.1"/>
    </source>
</evidence>
<dbReference type="InterPro" id="IPR000387">
    <property type="entry name" value="Tyr_Pase_dom"/>
</dbReference>
<reference evidence="1 2" key="1">
    <citation type="submission" date="2015-08" db="EMBL/GenBank/DDBJ databases">
        <title>Genome sequence of the pristinamycin over-producing bacterium Streptomyces pristinaespiralis HCCB10218.</title>
        <authorList>
            <person name="Tian J."/>
            <person name="Yang J."/>
            <person name="Li L."/>
            <person name="Ruan L."/>
            <person name="Wei W."/>
            <person name="Zheng G."/>
            <person name="Wei Z."/>
            <person name="Yang S."/>
            <person name="Ge M."/>
            <person name="Jiang W."/>
            <person name="Lu Y."/>
        </authorList>
    </citation>
    <scope>NUCLEOTIDE SEQUENCE [LARGE SCALE GENOMIC DNA]</scope>
    <source>
        <strain evidence="1 2">HCCB 10218</strain>
    </source>
</reference>
<dbReference type="InterPro" id="IPR029021">
    <property type="entry name" value="Prot-tyrosine_phosphatase-like"/>
</dbReference>
<proteinExistence type="predicted"/>
<dbReference type="EMBL" id="CP011340">
    <property type="protein sequence ID" value="ALC19918.1"/>
    <property type="molecule type" value="Genomic_DNA"/>
</dbReference>
<protein>
    <submittedName>
        <fullName evidence="1">Protein phosphatase</fullName>
    </submittedName>
</protein>
<name>A0A0M5J0I8_STRPR</name>
<accession>A0A0M5J0I8</accession>
<dbReference type="AlphaFoldDB" id="A0A0M5J0I8"/>
<dbReference type="RefSeq" id="WP_005310178.1">
    <property type="nucleotide sequence ID" value="NZ_CP011340.1"/>
</dbReference>
<dbReference type="OMA" id="PGLWMGG"/>
<dbReference type="Proteomes" id="UP000060513">
    <property type="component" value="Chromosome"/>
</dbReference>
<dbReference type="GeneID" id="97237329"/>
<organism evidence="1">
    <name type="scientific">Streptomyces pristinaespiralis</name>
    <dbReference type="NCBI Taxonomy" id="38300"/>
    <lineage>
        <taxon>Bacteria</taxon>
        <taxon>Bacillati</taxon>
        <taxon>Actinomycetota</taxon>
        <taxon>Actinomycetes</taxon>
        <taxon>Kitasatosporales</taxon>
        <taxon>Streptomycetaceae</taxon>
        <taxon>Streptomyces</taxon>
    </lineage>
</organism>
<dbReference type="PROSITE" id="PS50056">
    <property type="entry name" value="TYR_PHOSPHATASE_2"/>
    <property type="match status" value="1"/>
</dbReference>
<sequence>MRTRRREGDVPEPRSRWDEITTGLWVGGHVWADTDGRHQDVVVADEFDVVISLYTREGHGPAEGVEHHVVPVPDDWLTADEIDRVRRVALTAADAVRAGRRVLVRCYSGYNRAGLVAAQTLIELGHDAEGAIDRVRLRRSPWALHNAAFEQYLLTGLDIASLLSGLEPPPAS</sequence>
<dbReference type="OrthoDB" id="5197106at2"/>
<dbReference type="KEGG" id="spri:SPRI_1612"/>
<dbReference type="Gene3D" id="3.90.190.10">
    <property type="entry name" value="Protein tyrosine phosphatase superfamily"/>
    <property type="match status" value="1"/>
</dbReference>
<dbReference type="SUPFAM" id="SSF52799">
    <property type="entry name" value="(Phosphotyrosine protein) phosphatases II"/>
    <property type="match status" value="1"/>
</dbReference>
<dbReference type="PATRIC" id="fig|38300.4.peg.1717"/>
<gene>
    <name evidence="1" type="ORF">SPRI_1612</name>
</gene>